<name>A0ABT1LW67_9MYCO</name>
<accession>A0ABT1LW67</accession>
<organism evidence="1 2">
    <name type="scientific">Mycolicibacterium arenosum</name>
    <dbReference type="NCBI Taxonomy" id="2952157"/>
    <lineage>
        <taxon>Bacteria</taxon>
        <taxon>Bacillati</taxon>
        <taxon>Actinomycetota</taxon>
        <taxon>Actinomycetes</taxon>
        <taxon>Mycobacteriales</taxon>
        <taxon>Mycobacteriaceae</taxon>
        <taxon>Mycolicibacterium</taxon>
    </lineage>
</organism>
<comment type="caution">
    <text evidence="1">The sequence shown here is derived from an EMBL/GenBank/DDBJ whole genome shotgun (WGS) entry which is preliminary data.</text>
</comment>
<reference evidence="1 2" key="1">
    <citation type="submission" date="2022-06" db="EMBL/GenBank/DDBJ databases">
        <title>Mycolicibacterium sp. CAU 1645 isolated from seawater.</title>
        <authorList>
            <person name="Kim W."/>
        </authorList>
    </citation>
    <scope>NUCLEOTIDE SEQUENCE [LARGE SCALE GENOMIC DNA]</scope>
    <source>
        <strain evidence="1 2">CAU 1645</strain>
    </source>
</reference>
<dbReference type="EMBL" id="JANDBD010000001">
    <property type="protein sequence ID" value="MCP9271149.1"/>
    <property type="molecule type" value="Genomic_DNA"/>
</dbReference>
<proteinExistence type="predicted"/>
<gene>
    <name evidence="1" type="ORF">NM203_02985</name>
</gene>
<keyword evidence="2" id="KW-1185">Reference proteome</keyword>
<sequence>MTSPTATPSADRRFHDFWLPDYCPQCNPAGHNADRCVRLATETEPDAVTWRGGNGVVCEYVCDRCGHQWRRADLWTAACAGFKPNRRKAA</sequence>
<dbReference type="RefSeq" id="WP_255058118.1">
    <property type="nucleotide sequence ID" value="NZ_JANDBD010000001.1"/>
</dbReference>
<evidence type="ECO:0000313" key="1">
    <source>
        <dbReference type="EMBL" id="MCP9271149.1"/>
    </source>
</evidence>
<protein>
    <submittedName>
        <fullName evidence="1">Uncharacterized protein</fullName>
    </submittedName>
</protein>
<evidence type="ECO:0000313" key="2">
    <source>
        <dbReference type="Proteomes" id="UP001651690"/>
    </source>
</evidence>
<dbReference type="Proteomes" id="UP001651690">
    <property type="component" value="Unassembled WGS sequence"/>
</dbReference>